<gene>
    <name evidence="1" type="ORF">SAMN06265360_109181</name>
</gene>
<dbReference type="InterPro" id="IPR023214">
    <property type="entry name" value="HAD_sf"/>
</dbReference>
<accession>A0A238X9L0</accession>
<dbReference type="InterPro" id="IPR006439">
    <property type="entry name" value="HAD-SF_hydro_IA"/>
</dbReference>
<keyword evidence="2" id="KW-1185">Reference proteome</keyword>
<dbReference type="PANTHER" id="PTHR18901">
    <property type="entry name" value="2-DEOXYGLUCOSE-6-PHOSPHATE PHOSPHATASE 2"/>
    <property type="match status" value="1"/>
</dbReference>
<dbReference type="OrthoDB" id="9797743at2"/>
<protein>
    <submittedName>
        <fullName evidence="1">Haloacid dehalogenase superfamily, subfamily IA, variant 3 with third motif having DD or ED</fullName>
    </submittedName>
</protein>
<dbReference type="Gene3D" id="3.40.50.1000">
    <property type="entry name" value="HAD superfamily/HAD-like"/>
    <property type="match status" value="1"/>
</dbReference>
<dbReference type="Gene3D" id="1.10.150.240">
    <property type="entry name" value="Putative phosphatase, domain 2"/>
    <property type="match status" value="1"/>
</dbReference>
<dbReference type="NCBIfam" id="TIGR01509">
    <property type="entry name" value="HAD-SF-IA-v3"/>
    <property type="match status" value="1"/>
</dbReference>
<dbReference type="CDD" id="cd07505">
    <property type="entry name" value="HAD_BPGM-like"/>
    <property type="match status" value="1"/>
</dbReference>
<dbReference type="InterPro" id="IPR036412">
    <property type="entry name" value="HAD-like_sf"/>
</dbReference>
<dbReference type="SFLD" id="SFLDS00003">
    <property type="entry name" value="Haloacid_Dehalogenase"/>
    <property type="match status" value="1"/>
</dbReference>
<dbReference type="SUPFAM" id="SSF56784">
    <property type="entry name" value="HAD-like"/>
    <property type="match status" value="1"/>
</dbReference>
<dbReference type="AlphaFoldDB" id="A0A238X9L0"/>
<dbReference type="Proteomes" id="UP000198348">
    <property type="component" value="Unassembled WGS sequence"/>
</dbReference>
<dbReference type="RefSeq" id="WP_089301409.1">
    <property type="nucleotide sequence ID" value="NZ_FZNW01000009.1"/>
</dbReference>
<dbReference type="SFLD" id="SFLDG01129">
    <property type="entry name" value="C1.5:_HAD__Beta-PGM__Phosphata"/>
    <property type="match status" value="1"/>
</dbReference>
<organism evidence="1 2">
    <name type="scientific">Haloechinothrix alba</name>
    <dbReference type="NCBI Taxonomy" id="664784"/>
    <lineage>
        <taxon>Bacteria</taxon>
        <taxon>Bacillati</taxon>
        <taxon>Actinomycetota</taxon>
        <taxon>Actinomycetes</taxon>
        <taxon>Pseudonocardiales</taxon>
        <taxon>Pseudonocardiaceae</taxon>
        <taxon>Haloechinothrix</taxon>
    </lineage>
</organism>
<sequence>MSGSPPVPAAGSRLPAAVLWDMDGTLIDSEPLWDRALYESAERLGGRLSPRTRARMVGKNADVTLDLLLDEVGLPRDTETLADADSWLTKRMSELFRTDLRWRDGAAQALRLVRGTGVPTALVTSTARELTELALETVGRDWFDAIVCGDEVDERNKPDPEPYRRAARLLGVDPGECLAVEDSPTGVSSAEGAGCVVLVVPSDLEVAEGPRRRVLGSLAALDEAALTGTFPR</sequence>
<reference evidence="1 2" key="1">
    <citation type="submission" date="2017-06" db="EMBL/GenBank/DDBJ databases">
        <authorList>
            <person name="Kim H.J."/>
            <person name="Triplett B.A."/>
        </authorList>
    </citation>
    <scope>NUCLEOTIDE SEQUENCE [LARGE SCALE GENOMIC DNA]</scope>
    <source>
        <strain evidence="1 2">DSM 45207</strain>
    </source>
</reference>
<evidence type="ECO:0000313" key="2">
    <source>
        <dbReference type="Proteomes" id="UP000198348"/>
    </source>
</evidence>
<dbReference type="Pfam" id="PF00702">
    <property type="entry name" value="Hydrolase"/>
    <property type="match status" value="1"/>
</dbReference>
<dbReference type="EMBL" id="FZNW01000009">
    <property type="protein sequence ID" value="SNR55251.1"/>
    <property type="molecule type" value="Genomic_DNA"/>
</dbReference>
<name>A0A238X9L0_9PSEU</name>
<dbReference type="InterPro" id="IPR023198">
    <property type="entry name" value="PGP-like_dom2"/>
</dbReference>
<evidence type="ECO:0000313" key="1">
    <source>
        <dbReference type="EMBL" id="SNR55251.1"/>
    </source>
</evidence>
<dbReference type="PANTHER" id="PTHR18901:SF38">
    <property type="entry name" value="PSEUDOURIDINE-5'-PHOSPHATASE"/>
    <property type="match status" value="1"/>
</dbReference>
<proteinExistence type="predicted"/>